<evidence type="ECO:0000313" key="1">
    <source>
        <dbReference type="EMBL" id="MBC5666387.1"/>
    </source>
</evidence>
<dbReference type="Proteomes" id="UP000597877">
    <property type="component" value="Unassembled WGS sequence"/>
</dbReference>
<dbReference type="EMBL" id="JACOOZ010000001">
    <property type="protein sequence ID" value="MBC5666387.1"/>
    <property type="molecule type" value="Genomic_DNA"/>
</dbReference>
<reference evidence="1 2" key="1">
    <citation type="submission" date="2020-08" db="EMBL/GenBank/DDBJ databases">
        <title>Genome public.</title>
        <authorList>
            <person name="Liu C."/>
            <person name="Sun Q."/>
        </authorList>
    </citation>
    <scope>NUCLEOTIDE SEQUENCE [LARGE SCALE GENOMIC DNA]</scope>
    <source>
        <strain evidence="1 2">BX4</strain>
    </source>
</reference>
<organism evidence="1 2">
    <name type="scientific">Eubacterium segne</name>
    <dbReference type="NCBI Taxonomy" id="2763045"/>
    <lineage>
        <taxon>Bacteria</taxon>
        <taxon>Bacillati</taxon>
        <taxon>Bacillota</taxon>
        <taxon>Clostridia</taxon>
        <taxon>Eubacteriales</taxon>
        <taxon>Eubacteriaceae</taxon>
        <taxon>Eubacterium</taxon>
    </lineage>
</organism>
<accession>A0ABR7EZH9</accession>
<keyword evidence="2" id="KW-1185">Reference proteome</keyword>
<gene>
    <name evidence="1" type="ORF">H8S00_00020</name>
</gene>
<comment type="caution">
    <text evidence="1">The sequence shown here is derived from an EMBL/GenBank/DDBJ whole genome shotgun (WGS) entry which is preliminary data.</text>
</comment>
<proteinExistence type="predicted"/>
<protein>
    <submittedName>
        <fullName evidence="1">Uncharacterized protein</fullName>
    </submittedName>
</protein>
<sequence length="91" mass="11150">MEAEQERKRRLEAEKKHIEQEKKPLEYFERMLPSYDEYEREKYSKNYESESELLVQEFKSVTLQQDDIDVDIIGQGKRILIDNVWALYYNI</sequence>
<name>A0ABR7EZH9_9FIRM</name>
<dbReference type="RefSeq" id="WP_118589068.1">
    <property type="nucleotide sequence ID" value="NZ_JACOOZ010000001.1"/>
</dbReference>
<evidence type="ECO:0000313" key="2">
    <source>
        <dbReference type="Proteomes" id="UP000597877"/>
    </source>
</evidence>